<evidence type="ECO:0000256" key="1">
    <source>
        <dbReference type="SAM" id="MobiDB-lite"/>
    </source>
</evidence>
<comment type="caution">
    <text evidence="2">The sequence shown here is derived from an EMBL/GenBank/DDBJ whole genome shotgun (WGS) entry which is preliminary data.</text>
</comment>
<protein>
    <submittedName>
        <fullName evidence="2">Uncharacterized protein</fullName>
    </submittedName>
</protein>
<evidence type="ECO:0000313" key="2">
    <source>
        <dbReference type="EMBL" id="KAF2531066.1"/>
    </source>
</evidence>
<dbReference type="AlphaFoldDB" id="A0A8S9FF14"/>
<organism evidence="2">
    <name type="scientific">Brassica cretica</name>
    <name type="common">Mustard</name>
    <dbReference type="NCBI Taxonomy" id="69181"/>
    <lineage>
        <taxon>Eukaryota</taxon>
        <taxon>Viridiplantae</taxon>
        <taxon>Streptophyta</taxon>
        <taxon>Embryophyta</taxon>
        <taxon>Tracheophyta</taxon>
        <taxon>Spermatophyta</taxon>
        <taxon>Magnoliopsida</taxon>
        <taxon>eudicotyledons</taxon>
        <taxon>Gunneridae</taxon>
        <taxon>Pentapetalae</taxon>
        <taxon>rosids</taxon>
        <taxon>malvids</taxon>
        <taxon>Brassicales</taxon>
        <taxon>Brassicaceae</taxon>
        <taxon>Brassiceae</taxon>
        <taxon>Brassica</taxon>
    </lineage>
</organism>
<dbReference type="EMBL" id="QGKY02002305">
    <property type="protein sequence ID" value="KAF2531066.1"/>
    <property type="molecule type" value="Genomic_DNA"/>
</dbReference>
<proteinExistence type="predicted"/>
<feature type="compositionally biased region" description="Basic and acidic residues" evidence="1">
    <location>
        <begin position="1"/>
        <end position="19"/>
    </location>
</feature>
<reference evidence="3" key="2">
    <citation type="submission" date="2019-12" db="EMBL/GenBank/DDBJ databases">
        <authorList>
            <person name="Studholme D.J."/>
            <person name="Sarris P."/>
        </authorList>
    </citation>
    <scope>NUCLEOTIDE SEQUENCE</scope>
    <source>
        <strain evidence="3">PFS-1207/04</strain>
        <tissue evidence="3">Leaf</tissue>
    </source>
</reference>
<reference evidence="3 4" key="3">
    <citation type="journal article" date="2020" name="BMC Genomics">
        <title>Intraspecific diversification of the crop wild relative Brassica cretica Lam. using demographic model selection.</title>
        <authorList>
            <person name="Kioukis A."/>
            <person name="Michalopoulou V.A."/>
            <person name="Briers L."/>
            <person name="Pirintsos S."/>
            <person name="Studholme D.J."/>
            <person name="Pavlidis P."/>
            <person name="Sarris P.F."/>
        </authorList>
    </citation>
    <scope>NUCLEOTIDE SEQUENCE [LARGE SCALE GENOMIC DNA]</scope>
    <source>
        <strain evidence="4">cv. PFS-1207/04</strain>
        <strain evidence="3">PFS-1207/04</strain>
    </source>
</reference>
<gene>
    <name evidence="3" type="ORF">DY000_02023857</name>
    <name evidence="2" type="ORF">F2Q70_00031056</name>
</gene>
<dbReference type="EMBL" id="QGKV02000299">
    <property type="protein sequence ID" value="KAF3590389.1"/>
    <property type="molecule type" value="Genomic_DNA"/>
</dbReference>
<evidence type="ECO:0000313" key="4">
    <source>
        <dbReference type="Proteomes" id="UP000266723"/>
    </source>
</evidence>
<evidence type="ECO:0000313" key="3">
    <source>
        <dbReference type="EMBL" id="KAF3590389.1"/>
    </source>
</evidence>
<reference evidence="2" key="1">
    <citation type="submission" date="2019-12" db="EMBL/GenBank/DDBJ databases">
        <title>Genome sequencing and annotation of Brassica cretica.</title>
        <authorList>
            <person name="Studholme D.J."/>
            <person name="Sarris P.F."/>
        </authorList>
    </citation>
    <scope>NUCLEOTIDE SEQUENCE</scope>
    <source>
        <strain evidence="2">PFS-102/07</strain>
        <tissue evidence="2">Leaf</tissue>
    </source>
</reference>
<feature type="region of interest" description="Disordered" evidence="1">
    <location>
        <begin position="1"/>
        <end position="44"/>
    </location>
</feature>
<keyword evidence="4" id="KW-1185">Reference proteome</keyword>
<name>A0A8S9FF14_BRACR</name>
<feature type="compositionally biased region" description="Basic and acidic residues" evidence="1">
    <location>
        <begin position="26"/>
        <end position="44"/>
    </location>
</feature>
<dbReference type="Proteomes" id="UP000266723">
    <property type="component" value="Unassembled WGS sequence"/>
</dbReference>
<accession>A0A8S9FF14</accession>
<sequence>MKQRKMEKQGGGEPSDGKGENGCWRQDLKLNGKDGGFGEHSGEKDWRREKSLQYFLFKSKQTCSNLIKV</sequence>